<feature type="region of interest" description="Disordered" evidence="1">
    <location>
        <begin position="143"/>
        <end position="206"/>
    </location>
</feature>
<name>A0A2P2ME53_RHIMU</name>
<reference evidence="2" key="1">
    <citation type="submission" date="2018-02" db="EMBL/GenBank/DDBJ databases">
        <title>Rhizophora mucronata_Transcriptome.</title>
        <authorList>
            <person name="Meera S.P."/>
            <person name="Sreeshan A."/>
            <person name="Augustine A."/>
        </authorList>
    </citation>
    <scope>NUCLEOTIDE SEQUENCE</scope>
    <source>
        <tissue evidence="2">Leaf</tissue>
    </source>
</reference>
<proteinExistence type="predicted"/>
<protein>
    <submittedName>
        <fullName evidence="2">Chromatin structure-remodeling complex protein SYD-like isoform X4</fullName>
    </submittedName>
</protein>
<dbReference type="AlphaFoldDB" id="A0A2P2ME53"/>
<accession>A0A2P2ME53</accession>
<sequence>MASSQSSPNVEMEAAKFLHKLIQDSKDEPTKLATKLYVILQHMKSSGKENSMPYQVISRAMETVINQNGIDIEALKSSRLPLTGRTPTGDSTTTQYAGSSQAGGGVAKDFKSAVAENDISKIDPFASSRAAVGLSGLGHDYYQGSGTHRSSQSCDHESPSSLDTRSTNSQSQERGLNQKDSRKAAVKRKRDGPSLPSELPIDNNQQFDACHAMANPRKGKMNKVDLPGGISVKGGENSGLPMVPSSGQLEVSSALLAAGQQGSSHPSMHENLFSGGAWIHGKMGFPPERSQVPRFSSSTAVSGTLTAENPSQQPIGSGAFSKVHGGMSSSSFPIAELGLSGPVQFNGSEHQKHGLTKGSGIMPIDRATEAHSFSGTGMDDLVASISAGKVLETDGGNSNMLADVNKSLQGGSGRTTGSRDMGKSPVSQGLVSSGMPFKEQQLRQLRAQCLVFLAFRSGLIPKKPHLEIALGNIFPKDGKSSLIKPEHRPAYHVSVS</sequence>
<dbReference type="EMBL" id="GGEC01048009">
    <property type="protein sequence ID" value="MBX28493.1"/>
    <property type="molecule type" value="Transcribed_RNA"/>
</dbReference>
<feature type="region of interest" description="Disordered" evidence="1">
    <location>
        <begin position="80"/>
        <end position="105"/>
    </location>
</feature>
<feature type="region of interest" description="Disordered" evidence="1">
    <location>
        <begin position="407"/>
        <end position="430"/>
    </location>
</feature>
<organism evidence="2">
    <name type="scientific">Rhizophora mucronata</name>
    <name type="common">Asiatic mangrove</name>
    <dbReference type="NCBI Taxonomy" id="61149"/>
    <lineage>
        <taxon>Eukaryota</taxon>
        <taxon>Viridiplantae</taxon>
        <taxon>Streptophyta</taxon>
        <taxon>Embryophyta</taxon>
        <taxon>Tracheophyta</taxon>
        <taxon>Spermatophyta</taxon>
        <taxon>Magnoliopsida</taxon>
        <taxon>eudicotyledons</taxon>
        <taxon>Gunneridae</taxon>
        <taxon>Pentapetalae</taxon>
        <taxon>rosids</taxon>
        <taxon>fabids</taxon>
        <taxon>Malpighiales</taxon>
        <taxon>Rhizophoraceae</taxon>
        <taxon>Rhizophora</taxon>
    </lineage>
</organism>
<feature type="compositionally biased region" description="Polar residues" evidence="1">
    <location>
        <begin position="144"/>
        <end position="175"/>
    </location>
</feature>
<evidence type="ECO:0000313" key="2">
    <source>
        <dbReference type="EMBL" id="MBX28493.1"/>
    </source>
</evidence>
<evidence type="ECO:0000256" key="1">
    <source>
        <dbReference type="SAM" id="MobiDB-lite"/>
    </source>
</evidence>
<feature type="compositionally biased region" description="Low complexity" evidence="1">
    <location>
        <begin position="83"/>
        <end position="94"/>
    </location>
</feature>